<dbReference type="GO" id="GO:0003676">
    <property type="term" value="F:nucleic acid binding"/>
    <property type="evidence" value="ECO:0007669"/>
    <property type="project" value="InterPro"/>
</dbReference>
<evidence type="ECO:0000256" key="2">
    <source>
        <dbReference type="SAM" id="MobiDB-lite"/>
    </source>
</evidence>
<accession>A0A9J6D2T9</accession>
<dbReference type="GO" id="GO:0008270">
    <property type="term" value="F:zinc ion binding"/>
    <property type="evidence" value="ECO:0007669"/>
    <property type="project" value="UniProtKB-KW"/>
</dbReference>
<dbReference type="PROSITE" id="PS50158">
    <property type="entry name" value="ZF_CCHC"/>
    <property type="match status" value="1"/>
</dbReference>
<evidence type="ECO:0000259" key="3">
    <source>
        <dbReference type="PROSITE" id="PS50158"/>
    </source>
</evidence>
<keyword evidence="1" id="KW-0479">Metal-binding</keyword>
<keyword evidence="5" id="KW-1185">Reference proteome</keyword>
<dbReference type="InterPro" id="IPR001878">
    <property type="entry name" value="Znf_CCHC"/>
</dbReference>
<comment type="caution">
    <text evidence="4">The sequence shown here is derived from an EMBL/GenBank/DDBJ whole genome shotgun (WGS) entry which is preliminary data.</text>
</comment>
<sequence>MMVAALVGGPLQRGRSADHRDSDRLMTLAKERATNVGKNVHRKKYSMELVICIIGTSPHKNKCADYDPGGPKWMRCEVVQCSLYHNQIDVCYACGRLGHRADVCPTLNDTICHGCGAESPNKKHVCAPRCKLSGGHHLMTSKDHTQRFTSDRLCVVVAVSAPECLVPRHCPPKRHPDTVDEFQASSPITDAKNKGCPRSRDRSGGRCGSSAAVPPRMFQLALQADRMGPGKLHF</sequence>
<keyword evidence="1" id="KW-0863">Zinc-finger</keyword>
<name>A0A9J6D2T9_RHIMP</name>
<feature type="domain" description="CCHC-type" evidence="3">
    <location>
        <begin position="91"/>
        <end position="105"/>
    </location>
</feature>
<dbReference type="EMBL" id="JABSTU010000643">
    <property type="protein sequence ID" value="KAH7987857.1"/>
    <property type="molecule type" value="Genomic_DNA"/>
</dbReference>
<organism evidence="4 5">
    <name type="scientific">Rhipicephalus microplus</name>
    <name type="common">Cattle tick</name>
    <name type="synonym">Boophilus microplus</name>
    <dbReference type="NCBI Taxonomy" id="6941"/>
    <lineage>
        <taxon>Eukaryota</taxon>
        <taxon>Metazoa</taxon>
        <taxon>Ecdysozoa</taxon>
        <taxon>Arthropoda</taxon>
        <taxon>Chelicerata</taxon>
        <taxon>Arachnida</taxon>
        <taxon>Acari</taxon>
        <taxon>Parasitiformes</taxon>
        <taxon>Ixodida</taxon>
        <taxon>Ixodoidea</taxon>
        <taxon>Ixodidae</taxon>
        <taxon>Rhipicephalinae</taxon>
        <taxon>Rhipicephalus</taxon>
        <taxon>Boophilus</taxon>
    </lineage>
</organism>
<reference evidence="4" key="1">
    <citation type="journal article" date="2020" name="Cell">
        <title>Large-Scale Comparative Analyses of Tick Genomes Elucidate Their Genetic Diversity and Vector Capacities.</title>
        <authorList>
            <consortium name="Tick Genome and Microbiome Consortium (TIGMIC)"/>
            <person name="Jia N."/>
            <person name="Wang J."/>
            <person name="Shi W."/>
            <person name="Du L."/>
            <person name="Sun Y."/>
            <person name="Zhan W."/>
            <person name="Jiang J.F."/>
            <person name="Wang Q."/>
            <person name="Zhang B."/>
            <person name="Ji P."/>
            <person name="Bell-Sakyi L."/>
            <person name="Cui X.M."/>
            <person name="Yuan T.T."/>
            <person name="Jiang B.G."/>
            <person name="Yang W.F."/>
            <person name="Lam T.T."/>
            <person name="Chang Q.C."/>
            <person name="Ding S.J."/>
            <person name="Wang X.J."/>
            <person name="Zhu J.G."/>
            <person name="Ruan X.D."/>
            <person name="Zhao L."/>
            <person name="Wei J.T."/>
            <person name="Ye R.Z."/>
            <person name="Que T.C."/>
            <person name="Du C.H."/>
            <person name="Zhou Y.H."/>
            <person name="Cheng J.X."/>
            <person name="Dai P.F."/>
            <person name="Guo W.B."/>
            <person name="Han X.H."/>
            <person name="Huang E.J."/>
            <person name="Li L.F."/>
            <person name="Wei W."/>
            <person name="Gao Y.C."/>
            <person name="Liu J.Z."/>
            <person name="Shao H.Z."/>
            <person name="Wang X."/>
            <person name="Wang C.C."/>
            <person name="Yang T.C."/>
            <person name="Huo Q.B."/>
            <person name="Li W."/>
            <person name="Chen H.Y."/>
            <person name="Chen S.E."/>
            <person name="Zhou L.G."/>
            <person name="Ni X.B."/>
            <person name="Tian J.H."/>
            <person name="Sheng Y."/>
            <person name="Liu T."/>
            <person name="Pan Y.S."/>
            <person name="Xia L.Y."/>
            <person name="Li J."/>
            <person name="Zhao F."/>
            <person name="Cao W.C."/>
        </authorList>
    </citation>
    <scope>NUCLEOTIDE SEQUENCE</scope>
    <source>
        <strain evidence="4">Rmic-2018</strain>
    </source>
</reference>
<dbReference type="InterPro" id="IPR036875">
    <property type="entry name" value="Znf_CCHC_sf"/>
</dbReference>
<evidence type="ECO:0000256" key="1">
    <source>
        <dbReference type="PROSITE-ProRule" id="PRU00047"/>
    </source>
</evidence>
<feature type="region of interest" description="Disordered" evidence="2">
    <location>
        <begin position="176"/>
        <end position="212"/>
    </location>
</feature>
<gene>
    <name evidence="4" type="ORF">HPB51_026519</name>
</gene>
<feature type="region of interest" description="Disordered" evidence="2">
    <location>
        <begin position="1"/>
        <end position="21"/>
    </location>
</feature>
<proteinExistence type="predicted"/>
<evidence type="ECO:0000313" key="5">
    <source>
        <dbReference type="Proteomes" id="UP000821866"/>
    </source>
</evidence>
<evidence type="ECO:0000313" key="4">
    <source>
        <dbReference type="EMBL" id="KAH7987857.1"/>
    </source>
</evidence>
<dbReference type="SUPFAM" id="SSF57756">
    <property type="entry name" value="Retrovirus zinc finger-like domains"/>
    <property type="match status" value="1"/>
</dbReference>
<dbReference type="Proteomes" id="UP000821866">
    <property type="component" value="Unassembled WGS sequence"/>
</dbReference>
<protein>
    <recommendedName>
        <fullName evidence="3">CCHC-type domain-containing protein</fullName>
    </recommendedName>
</protein>
<dbReference type="AlphaFoldDB" id="A0A9J6D2T9"/>
<keyword evidence="1" id="KW-0862">Zinc</keyword>
<reference evidence="4" key="2">
    <citation type="submission" date="2021-09" db="EMBL/GenBank/DDBJ databases">
        <authorList>
            <person name="Jia N."/>
            <person name="Wang J."/>
            <person name="Shi W."/>
            <person name="Du L."/>
            <person name="Sun Y."/>
            <person name="Zhan W."/>
            <person name="Jiang J."/>
            <person name="Wang Q."/>
            <person name="Zhang B."/>
            <person name="Ji P."/>
            <person name="Sakyi L.B."/>
            <person name="Cui X."/>
            <person name="Yuan T."/>
            <person name="Jiang B."/>
            <person name="Yang W."/>
            <person name="Lam T.T.-Y."/>
            <person name="Chang Q."/>
            <person name="Ding S."/>
            <person name="Wang X."/>
            <person name="Zhu J."/>
            <person name="Ruan X."/>
            <person name="Zhao L."/>
            <person name="Wei J."/>
            <person name="Que T."/>
            <person name="Du C."/>
            <person name="Cheng J."/>
            <person name="Dai P."/>
            <person name="Han X."/>
            <person name="Huang E."/>
            <person name="Gao Y."/>
            <person name="Liu J."/>
            <person name="Shao H."/>
            <person name="Ye R."/>
            <person name="Li L."/>
            <person name="Wei W."/>
            <person name="Wang X."/>
            <person name="Wang C."/>
            <person name="Huo Q."/>
            <person name="Li W."/>
            <person name="Guo W."/>
            <person name="Chen H."/>
            <person name="Chen S."/>
            <person name="Zhou L."/>
            <person name="Zhou L."/>
            <person name="Ni X."/>
            <person name="Tian J."/>
            <person name="Zhou Y."/>
            <person name="Sheng Y."/>
            <person name="Liu T."/>
            <person name="Pan Y."/>
            <person name="Xia L."/>
            <person name="Li J."/>
            <person name="Zhao F."/>
            <person name="Cao W."/>
        </authorList>
    </citation>
    <scope>NUCLEOTIDE SEQUENCE</scope>
    <source>
        <strain evidence="4">Rmic-2018</strain>
        <tissue evidence="4">Larvae</tissue>
    </source>
</reference>